<evidence type="ECO:0000313" key="2">
    <source>
        <dbReference type="Proteomes" id="UP000321922"/>
    </source>
</evidence>
<protein>
    <recommendedName>
        <fullName evidence="3">Type II citrate synthase</fullName>
    </recommendedName>
</protein>
<evidence type="ECO:0000313" key="1">
    <source>
        <dbReference type="EMBL" id="GEM74736.1"/>
    </source>
</evidence>
<organism evidence="1 2">
    <name type="scientific">Vibrio sagamiensis NBRC 104589</name>
    <dbReference type="NCBI Taxonomy" id="1219064"/>
    <lineage>
        <taxon>Bacteria</taxon>
        <taxon>Pseudomonadati</taxon>
        <taxon>Pseudomonadota</taxon>
        <taxon>Gammaproteobacteria</taxon>
        <taxon>Vibrionales</taxon>
        <taxon>Vibrionaceae</taxon>
        <taxon>Vibrio</taxon>
    </lineage>
</organism>
<dbReference type="Pfam" id="PF08907">
    <property type="entry name" value="DUF1853"/>
    <property type="match status" value="1"/>
</dbReference>
<dbReference type="AlphaFoldDB" id="A0A511QC00"/>
<proteinExistence type="predicted"/>
<accession>A0A511QC00</accession>
<keyword evidence="2" id="KW-1185">Reference proteome</keyword>
<reference evidence="1 2" key="1">
    <citation type="submission" date="2019-07" db="EMBL/GenBank/DDBJ databases">
        <title>Whole genome shotgun sequence of Vibrio sagamiensis NBRC 104589.</title>
        <authorList>
            <person name="Hosoyama A."/>
            <person name="Uohara A."/>
            <person name="Ohji S."/>
            <person name="Ichikawa N."/>
        </authorList>
    </citation>
    <scope>NUCLEOTIDE SEQUENCE [LARGE SCALE GENOMIC DNA]</scope>
    <source>
        <strain evidence="1 2">NBRC 104589</strain>
    </source>
</reference>
<dbReference type="EMBL" id="BJXJ01000006">
    <property type="protein sequence ID" value="GEM74736.1"/>
    <property type="molecule type" value="Genomic_DNA"/>
</dbReference>
<sequence>MSDLDRFYQWIIETPPLFKLCPPFSTVADLPNLPFSQQQPYSGNPRLGFLYQHLCTTLFIESPRYKLLAEEIQLNDENGRTIGAVDMILNNLESDQYEHWEVAIKFYLLHQGIWYGPNALDQLHTKLERMLSHQLKMSKRKEFHQQLSLDKPASEHLLMQGRLYINPFSPETIPEQCLGYDLEPSQIAGYWCYIHQWEQITESLYLLPKSLWAIGQTNYNEPIEKPSNKFVHAQTKGGQFWFIVPDSWPNNIGT</sequence>
<dbReference type="Proteomes" id="UP000321922">
    <property type="component" value="Unassembled WGS sequence"/>
</dbReference>
<dbReference type="OrthoDB" id="378654at2"/>
<gene>
    <name evidence="1" type="ORF">VSA01S_08480</name>
</gene>
<evidence type="ECO:0008006" key="3">
    <source>
        <dbReference type="Google" id="ProtNLM"/>
    </source>
</evidence>
<dbReference type="InterPro" id="IPR015003">
    <property type="entry name" value="DUF1853"/>
</dbReference>
<dbReference type="RefSeq" id="WP_039979274.1">
    <property type="nucleotide sequence ID" value="NZ_BAOJ01000014.1"/>
</dbReference>
<name>A0A511QC00_9VIBR</name>
<comment type="caution">
    <text evidence="1">The sequence shown here is derived from an EMBL/GenBank/DDBJ whole genome shotgun (WGS) entry which is preliminary data.</text>
</comment>